<dbReference type="InterPro" id="IPR025382">
    <property type="entry name" value="Cap4-like_endonuclease_dom"/>
</dbReference>
<dbReference type="Proteomes" id="UP000214746">
    <property type="component" value="Unassembled WGS sequence"/>
</dbReference>
<gene>
    <name evidence="2" type="ORF">CBW46_014240</name>
</gene>
<dbReference type="OrthoDB" id="940444at2"/>
<organism evidence="2 3">
    <name type="scientific">Paenibacillus xerothermodurans</name>
    <dbReference type="NCBI Taxonomy" id="1977292"/>
    <lineage>
        <taxon>Bacteria</taxon>
        <taxon>Bacillati</taxon>
        <taxon>Bacillota</taxon>
        <taxon>Bacilli</taxon>
        <taxon>Bacillales</taxon>
        <taxon>Paenibacillaceae</taxon>
        <taxon>Paenibacillus</taxon>
    </lineage>
</organism>
<dbReference type="EMBL" id="NHRJ02000008">
    <property type="protein sequence ID" value="PZE20304.1"/>
    <property type="molecule type" value="Genomic_DNA"/>
</dbReference>
<name>A0A2W1N8R3_PAEXE</name>
<dbReference type="GO" id="GO:0004518">
    <property type="term" value="F:nuclease activity"/>
    <property type="evidence" value="ECO:0007669"/>
    <property type="project" value="InterPro"/>
</dbReference>
<feature type="domain" description="CD-NTase associated protein 4-like DNA endonuclease" evidence="1">
    <location>
        <begin position="26"/>
        <end position="241"/>
    </location>
</feature>
<dbReference type="Pfam" id="PF14130">
    <property type="entry name" value="Cap4_nuclease"/>
    <property type="match status" value="1"/>
</dbReference>
<evidence type="ECO:0000313" key="2">
    <source>
        <dbReference type="EMBL" id="PZE20304.1"/>
    </source>
</evidence>
<comment type="caution">
    <text evidence="2">The sequence shown here is derived from an EMBL/GenBank/DDBJ whole genome shotgun (WGS) entry which is preliminary data.</text>
</comment>
<sequence length="386" mass="45241">MCNKKLLLPGGIKLQNILASELREQAGSNSFNRFDYQAHWIVYHMIIEFKKKSQFLVFCEFHDDMTKVSDIQNPNCAEFFQIKTTAKYNKWTLPHLTKTTTKSSGVVKNSFLGFLFYNFMKFEAECSKCHFVSNIGMDAEIRKWQSIIEDGKQLKTTDNALYSKIKNLIRNEFNNINPNEFDGVFDKFVQETYIYDGDLPLENYEKVVAGEFFRMLENDEFYTSNSNKILKDIIEDVRKKSKTKIEVPISYNKLVEKKGISSEVFSALQSSVKKISSQSYFKELEEFLTDNGLSLPKRRLLLRELKEHKLRMLDINKLLYQDITYQIVGVIDEVLTKYYSRIDDTSYLLDKIRKQCETIIKDNTDFNIPIVEAIFYERLVSENTTI</sequence>
<evidence type="ECO:0000313" key="3">
    <source>
        <dbReference type="Proteomes" id="UP000214746"/>
    </source>
</evidence>
<dbReference type="AlphaFoldDB" id="A0A2W1N8R3"/>
<evidence type="ECO:0000259" key="1">
    <source>
        <dbReference type="Pfam" id="PF14130"/>
    </source>
</evidence>
<protein>
    <submittedName>
        <fullName evidence="2">DUF4297 domain-containing protein</fullName>
    </submittedName>
</protein>
<accession>A0A2W1N8R3</accession>
<reference evidence="2" key="1">
    <citation type="submission" date="2018-06" db="EMBL/GenBank/DDBJ databases">
        <title>Paenibacillus xerothermodurans sp. nov. an extremely dry heat resistant spore forming bacterium isolated from the soil of Cape Canaveral, Florida.</title>
        <authorList>
            <person name="Seuylemezian A."/>
            <person name="Kaur N."/>
            <person name="Patil P."/>
            <person name="Patil P."/>
            <person name="Mayilraj S."/>
            <person name="Vaishampayan P."/>
        </authorList>
    </citation>
    <scope>NUCLEOTIDE SEQUENCE [LARGE SCALE GENOMIC DNA]</scope>
    <source>
        <strain evidence="2">ATCC 27380</strain>
    </source>
</reference>
<keyword evidence="3" id="KW-1185">Reference proteome</keyword>
<proteinExistence type="predicted"/>